<dbReference type="SUPFAM" id="SSF46689">
    <property type="entry name" value="Homeodomain-like"/>
    <property type="match status" value="1"/>
</dbReference>
<dbReference type="InterPro" id="IPR001647">
    <property type="entry name" value="HTH_TetR"/>
</dbReference>
<feature type="domain" description="HTH tetR-type" evidence="5">
    <location>
        <begin position="4"/>
        <end position="64"/>
    </location>
</feature>
<evidence type="ECO:0000313" key="7">
    <source>
        <dbReference type="Proteomes" id="UP000585272"/>
    </source>
</evidence>
<sequence>MARNDARDRLLERAIAHIAERGLSDLSLRELAAAIGTSHRMLIHHFGSKEGLWVEVVRAVEARQRAVLRELIPDRSADPAEAARAFWRHLSDPSLWPNERLFFELYGQALQGRPGTTELLDGIVDDWLEPLAQIGIARGMEPDAARANARLGVAVTRGLLLDLLATGDRDGTTAAMEAWIALATAALPPAPGGSQTGA</sequence>
<keyword evidence="3" id="KW-0804">Transcription</keyword>
<gene>
    <name evidence="6" type="ORF">BDZ31_000062</name>
</gene>
<accession>A0A840I6H3</accession>
<dbReference type="Pfam" id="PF00440">
    <property type="entry name" value="TetR_N"/>
    <property type="match status" value="1"/>
</dbReference>
<dbReference type="Gene3D" id="1.10.357.10">
    <property type="entry name" value="Tetracycline Repressor, domain 2"/>
    <property type="match status" value="1"/>
</dbReference>
<proteinExistence type="predicted"/>
<dbReference type="PROSITE" id="PS50977">
    <property type="entry name" value="HTH_TETR_2"/>
    <property type="match status" value="1"/>
</dbReference>
<dbReference type="PANTHER" id="PTHR47506">
    <property type="entry name" value="TRANSCRIPTIONAL REGULATORY PROTEIN"/>
    <property type="match status" value="1"/>
</dbReference>
<reference evidence="6 7" key="1">
    <citation type="submission" date="2020-08" db="EMBL/GenBank/DDBJ databases">
        <title>Genomic Encyclopedia of Archaeal and Bacterial Type Strains, Phase II (KMG-II): from individual species to whole genera.</title>
        <authorList>
            <person name="Goeker M."/>
        </authorList>
    </citation>
    <scope>NUCLEOTIDE SEQUENCE [LARGE SCALE GENOMIC DNA]</scope>
    <source>
        <strain evidence="6 7">DSM 23288</strain>
    </source>
</reference>
<dbReference type="EMBL" id="JACHNU010000001">
    <property type="protein sequence ID" value="MBB4660489.1"/>
    <property type="molecule type" value="Genomic_DNA"/>
</dbReference>
<dbReference type="RefSeq" id="WP_183337860.1">
    <property type="nucleotide sequence ID" value="NZ_JACHNU010000001.1"/>
</dbReference>
<keyword evidence="1" id="KW-0805">Transcription regulation</keyword>
<protein>
    <submittedName>
        <fullName evidence="6">AcrR family transcriptional regulator</fullName>
    </submittedName>
</protein>
<feature type="DNA-binding region" description="H-T-H motif" evidence="4">
    <location>
        <begin position="27"/>
        <end position="46"/>
    </location>
</feature>
<dbReference type="AlphaFoldDB" id="A0A840I6H3"/>
<evidence type="ECO:0000259" key="5">
    <source>
        <dbReference type="PROSITE" id="PS50977"/>
    </source>
</evidence>
<evidence type="ECO:0000256" key="2">
    <source>
        <dbReference type="ARBA" id="ARBA00023125"/>
    </source>
</evidence>
<name>A0A840I6H3_9ACTN</name>
<keyword evidence="2 4" id="KW-0238">DNA-binding</keyword>
<keyword evidence="7" id="KW-1185">Reference proteome</keyword>
<evidence type="ECO:0000313" key="6">
    <source>
        <dbReference type="EMBL" id="MBB4660489.1"/>
    </source>
</evidence>
<dbReference type="InterPro" id="IPR009057">
    <property type="entry name" value="Homeodomain-like_sf"/>
</dbReference>
<dbReference type="Proteomes" id="UP000585272">
    <property type="component" value="Unassembled WGS sequence"/>
</dbReference>
<dbReference type="GO" id="GO:0003677">
    <property type="term" value="F:DNA binding"/>
    <property type="evidence" value="ECO:0007669"/>
    <property type="project" value="UniProtKB-UniRule"/>
</dbReference>
<evidence type="ECO:0000256" key="3">
    <source>
        <dbReference type="ARBA" id="ARBA00023163"/>
    </source>
</evidence>
<evidence type="ECO:0000256" key="4">
    <source>
        <dbReference type="PROSITE-ProRule" id="PRU00335"/>
    </source>
</evidence>
<comment type="caution">
    <text evidence="6">The sequence shown here is derived from an EMBL/GenBank/DDBJ whole genome shotgun (WGS) entry which is preliminary data.</text>
</comment>
<evidence type="ECO:0000256" key="1">
    <source>
        <dbReference type="ARBA" id="ARBA00023015"/>
    </source>
</evidence>
<dbReference type="PANTHER" id="PTHR47506:SF1">
    <property type="entry name" value="HTH-TYPE TRANSCRIPTIONAL REGULATOR YJDC"/>
    <property type="match status" value="1"/>
</dbReference>
<organism evidence="6 7">
    <name type="scientific">Conexibacter arvalis</name>
    <dbReference type="NCBI Taxonomy" id="912552"/>
    <lineage>
        <taxon>Bacteria</taxon>
        <taxon>Bacillati</taxon>
        <taxon>Actinomycetota</taxon>
        <taxon>Thermoleophilia</taxon>
        <taxon>Solirubrobacterales</taxon>
        <taxon>Conexibacteraceae</taxon>
        <taxon>Conexibacter</taxon>
    </lineage>
</organism>